<dbReference type="EMBL" id="FUYC01000033">
    <property type="protein sequence ID" value="SKA97496.1"/>
    <property type="molecule type" value="Genomic_DNA"/>
</dbReference>
<feature type="region of interest" description="Disordered" evidence="1">
    <location>
        <begin position="1"/>
        <end position="99"/>
    </location>
</feature>
<gene>
    <name evidence="2" type="ORF">SAMN02745704_02851</name>
</gene>
<organism evidence="2 3">
    <name type="scientific">Paucidesulfovibrio gracilis DSM 16080</name>
    <dbReference type="NCBI Taxonomy" id="1121449"/>
    <lineage>
        <taxon>Bacteria</taxon>
        <taxon>Pseudomonadati</taxon>
        <taxon>Thermodesulfobacteriota</taxon>
        <taxon>Desulfovibrionia</taxon>
        <taxon>Desulfovibrionales</taxon>
        <taxon>Desulfovibrionaceae</taxon>
        <taxon>Paucidesulfovibrio</taxon>
    </lineage>
</organism>
<name>A0A1T4Y6Z9_9BACT</name>
<protein>
    <submittedName>
        <fullName evidence="2">Uncharacterized protein</fullName>
    </submittedName>
</protein>
<dbReference type="Proteomes" id="UP000190027">
    <property type="component" value="Unassembled WGS sequence"/>
</dbReference>
<proteinExistence type="predicted"/>
<reference evidence="2 3" key="1">
    <citation type="submission" date="2017-02" db="EMBL/GenBank/DDBJ databases">
        <authorList>
            <person name="Peterson S.W."/>
        </authorList>
    </citation>
    <scope>NUCLEOTIDE SEQUENCE [LARGE SCALE GENOMIC DNA]</scope>
    <source>
        <strain evidence="2 3">DSM 16080</strain>
    </source>
</reference>
<dbReference type="AlphaFoldDB" id="A0A1T4Y6Z9"/>
<evidence type="ECO:0000313" key="3">
    <source>
        <dbReference type="Proteomes" id="UP000190027"/>
    </source>
</evidence>
<keyword evidence="3" id="KW-1185">Reference proteome</keyword>
<feature type="non-terminal residue" evidence="2">
    <location>
        <position position="1"/>
    </location>
</feature>
<sequence length="169" mass="19024">FSEGQPFLAERAFPSDSPSQRPFTARGCRRSTFPQGFTMQSIPYPSETIAPASTREDSASKRGAPVGQELPPRARGRPSRAWRSAARGLSPPLSARQTPCRQNVTGRACYTPWSGLRHYRDQKATCGRQDNHLAEPWSRTPHPQICPFLQKRRAPFRGTVWRHPRSRTG</sequence>
<accession>A0A1T4Y6Z9</accession>
<feature type="compositionally biased region" description="Polar residues" evidence="1">
    <location>
        <begin position="32"/>
        <end position="43"/>
    </location>
</feature>
<evidence type="ECO:0000313" key="2">
    <source>
        <dbReference type="EMBL" id="SKA97496.1"/>
    </source>
</evidence>
<evidence type="ECO:0000256" key="1">
    <source>
        <dbReference type="SAM" id="MobiDB-lite"/>
    </source>
</evidence>